<dbReference type="Proteomes" id="UP000055024">
    <property type="component" value="Unassembled WGS sequence"/>
</dbReference>
<keyword evidence="4" id="KW-0325">Glycoprotein</keyword>
<protein>
    <recommendedName>
        <fullName evidence="3">alpha-glucosidase</fullName>
        <ecNumber evidence="3">3.2.1.20</ecNumber>
    </recommendedName>
</protein>
<dbReference type="AlphaFoldDB" id="A0A0V1HYI4"/>
<dbReference type="PANTHER" id="PTHR10357">
    <property type="entry name" value="ALPHA-AMYLASE FAMILY MEMBER"/>
    <property type="match status" value="1"/>
</dbReference>
<evidence type="ECO:0000256" key="4">
    <source>
        <dbReference type="ARBA" id="ARBA00023180"/>
    </source>
</evidence>
<comment type="catalytic activity">
    <reaction evidence="1">
        <text>Hydrolysis of terminal, non-reducing (1-&gt;4)-linked alpha-D-glucose residues with release of alpha-D-glucose.</text>
        <dbReference type="EC" id="3.2.1.20"/>
    </reaction>
</comment>
<dbReference type="InterPro" id="IPR045857">
    <property type="entry name" value="O16G_dom_2"/>
</dbReference>
<evidence type="ECO:0000256" key="1">
    <source>
        <dbReference type="ARBA" id="ARBA00001657"/>
    </source>
</evidence>
<name>A0A0V1HYI4_9BILA</name>
<dbReference type="STRING" id="268475.A0A0V1HYI4"/>
<organism evidence="6 7">
    <name type="scientific">Trichinella zimbabwensis</name>
    <dbReference type="NCBI Taxonomy" id="268475"/>
    <lineage>
        <taxon>Eukaryota</taxon>
        <taxon>Metazoa</taxon>
        <taxon>Ecdysozoa</taxon>
        <taxon>Nematoda</taxon>
        <taxon>Enoplea</taxon>
        <taxon>Dorylaimia</taxon>
        <taxon>Trichinellida</taxon>
        <taxon>Trichinellidae</taxon>
        <taxon>Trichinella</taxon>
    </lineage>
</organism>
<evidence type="ECO:0000256" key="3">
    <source>
        <dbReference type="ARBA" id="ARBA00012741"/>
    </source>
</evidence>
<dbReference type="GO" id="GO:0005975">
    <property type="term" value="P:carbohydrate metabolic process"/>
    <property type="evidence" value="ECO:0007669"/>
    <property type="project" value="InterPro"/>
</dbReference>
<proteinExistence type="inferred from homology"/>
<dbReference type="EMBL" id="JYDP01000016">
    <property type="protein sequence ID" value="KRZ15657.1"/>
    <property type="molecule type" value="Genomic_DNA"/>
</dbReference>
<dbReference type="Pfam" id="PF00128">
    <property type="entry name" value="Alpha-amylase"/>
    <property type="match status" value="1"/>
</dbReference>
<evidence type="ECO:0000313" key="6">
    <source>
        <dbReference type="EMBL" id="KRZ15657.1"/>
    </source>
</evidence>
<dbReference type="EC" id="3.2.1.20" evidence="3"/>
<dbReference type="SMART" id="SM00642">
    <property type="entry name" value="Aamy"/>
    <property type="match status" value="1"/>
</dbReference>
<evidence type="ECO:0000313" key="7">
    <source>
        <dbReference type="Proteomes" id="UP000055024"/>
    </source>
</evidence>
<sequence length="609" mass="70114">MTVFSYRRVVTDLLRKYPYNMSPNPSDEEQESDCGSNVSSPAITEWWKSELIYQIYPRSFKDSSGNGVGDIAGITESLEYFEWLGIKAIWLSPVYKSPMIDFGYDICDFRQVDPLFGTNADLKKLVTELHNRGMYLIMDLVPNHTSDQHPWFEQSKRKQGKYADYYIWADGKPCSDDQLPPEPPNNWESVFGGSAWTWCAERHQFYLHQFLKEQPDLNYRNADVKSEMEQVLQFWLEFGVDGFRVDAVIYLVEDKEFRDNPLVGRKRRASGTEDCRLTTKGSHTEPKYNVDQPETYEIVQSWTELMKKFGLNHKKTIFCVTEGYSDVEHVMRYYSAGVSFPFNFGLLNWTAETTADELAKIILEWQEHKPTGGWSNWVLGNHDKKRLATRLGGSRFTNMANTLLLLLPGTATCYYGDELGMEDADIPFEKGRDSYGLRAGPERFREVSRDPCRSPVAWISELPHYGFTKADCDPWLPHGKNAKQESIDKQRNDHQSHLCYFRRLIQLRSSAVFSESSDNFQLVPCPSQTVFAFTRFKTGSPTYVIVLNLDRSSETVCADLSAVDDHISEAEMVLDSNNHYKPGESMNLKRLMLNETQALVLRFQPSAQQ</sequence>
<dbReference type="Gene3D" id="3.20.20.80">
    <property type="entry name" value="Glycosidases"/>
    <property type="match status" value="1"/>
</dbReference>
<dbReference type="Gene3D" id="3.90.400.10">
    <property type="entry name" value="Oligo-1,6-glucosidase, Domain 2"/>
    <property type="match status" value="1"/>
</dbReference>
<dbReference type="FunFam" id="3.90.400.10:FF:000001">
    <property type="entry name" value="Maltase A3, isoform A"/>
    <property type="match status" value="1"/>
</dbReference>
<dbReference type="SUPFAM" id="SSF51445">
    <property type="entry name" value="(Trans)glycosidases"/>
    <property type="match status" value="1"/>
</dbReference>
<feature type="domain" description="Glycosyl hydrolase family 13 catalytic" evidence="5">
    <location>
        <begin position="54"/>
        <end position="453"/>
    </location>
</feature>
<evidence type="ECO:0000259" key="5">
    <source>
        <dbReference type="SMART" id="SM00642"/>
    </source>
</evidence>
<gene>
    <name evidence="6" type="primary">Mal-B1</name>
    <name evidence="6" type="ORF">T11_15962</name>
</gene>
<dbReference type="Gene3D" id="2.60.40.1180">
    <property type="entry name" value="Golgi alpha-mannosidase II"/>
    <property type="match status" value="1"/>
</dbReference>
<keyword evidence="7" id="KW-1185">Reference proteome</keyword>
<evidence type="ECO:0000256" key="2">
    <source>
        <dbReference type="ARBA" id="ARBA00008061"/>
    </source>
</evidence>
<comment type="similarity">
    <text evidence="2">Belongs to the glycosyl hydrolase 13 family.</text>
</comment>
<dbReference type="InterPro" id="IPR017853">
    <property type="entry name" value="GH"/>
</dbReference>
<dbReference type="PANTHER" id="PTHR10357:SF179">
    <property type="entry name" value="NEUTRAL AND BASIC AMINO ACID TRANSPORT PROTEIN RBAT"/>
    <property type="match status" value="1"/>
</dbReference>
<reference evidence="6 7" key="1">
    <citation type="submission" date="2015-01" db="EMBL/GenBank/DDBJ databases">
        <title>Evolution of Trichinella species and genotypes.</title>
        <authorList>
            <person name="Korhonen P.K."/>
            <person name="Edoardo P."/>
            <person name="Giuseppe L.R."/>
            <person name="Gasser R.B."/>
        </authorList>
    </citation>
    <scope>NUCLEOTIDE SEQUENCE [LARGE SCALE GENOMIC DNA]</scope>
    <source>
        <strain evidence="6">ISS1029</strain>
    </source>
</reference>
<dbReference type="OrthoDB" id="1740265at2759"/>
<dbReference type="GO" id="GO:0004558">
    <property type="term" value="F:alpha-1,4-glucosidase activity"/>
    <property type="evidence" value="ECO:0007669"/>
    <property type="project" value="UniProtKB-EC"/>
</dbReference>
<dbReference type="InterPro" id="IPR013780">
    <property type="entry name" value="Glyco_hydro_b"/>
</dbReference>
<accession>A0A0V1HYI4</accession>
<comment type="caution">
    <text evidence="6">The sequence shown here is derived from an EMBL/GenBank/DDBJ whole genome shotgun (WGS) entry which is preliminary data.</text>
</comment>
<dbReference type="InterPro" id="IPR006047">
    <property type="entry name" value="GH13_cat_dom"/>
</dbReference>